<organism evidence="1 2">
    <name type="scientific">Heyndrickxia camelliae</name>
    <dbReference type="NCBI Taxonomy" id="1707093"/>
    <lineage>
        <taxon>Bacteria</taxon>
        <taxon>Bacillati</taxon>
        <taxon>Bacillota</taxon>
        <taxon>Bacilli</taxon>
        <taxon>Bacillales</taxon>
        <taxon>Bacillaceae</taxon>
        <taxon>Heyndrickxia</taxon>
    </lineage>
</organism>
<dbReference type="EMBL" id="PIQO01000043">
    <property type="protein sequence ID" value="PKR82458.1"/>
    <property type="molecule type" value="Genomic_DNA"/>
</dbReference>
<dbReference type="RefSeq" id="WP_101356759.1">
    <property type="nucleotide sequence ID" value="NZ_PIQO01000043.1"/>
</dbReference>
<dbReference type="Gene3D" id="3.30.950.30">
    <property type="entry name" value="Schlafen, AAA domain"/>
    <property type="match status" value="1"/>
</dbReference>
<name>A0A2N3LCV5_9BACI</name>
<comment type="caution">
    <text evidence="1">The sequence shown here is derived from an EMBL/GenBank/DDBJ whole genome shotgun (WGS) entry which is preliminary data.</text>
</comment>
<dbReference type="OrthoDB" id="8410179at2"/>
<dbReference type="Proteomes" id="UP000233440">
    <property type="component" value="Unassembled WGS sequence"/>
</dbReference>
<reference evidence="1 2" key="1">
    <citation type="submission" date="2017-11" db="EMBL/GenBank/DDBJ databases">
        <title>Bacillus camelliae sp. nov., isolated from pu'er tea.</title>
        <authorList>
            <person name="Niu L."/>
        </authorList>
    </citation>
    <scope>NUCLEOTIDE SEQUENCE [LARGE SCALE GENOMIC DNA]</scope>
    <source>
        <strain evidence="1 2">7578-1</strain>
    </source>
</reference>
<sequence length="84" mass="9941">MEYEHYEKLNYDHIVVEVNKFADPPISFQLHPIEQDGKYFVLIRVPEFDEVPIVCKKSGEQGKAQYFQDQKLNLNQLLSEVNQK</sequence>
<gene>
    <name evidence="1" type="ORF">CWO92_24275</name>
</gene>
<dbReference type="InterPro" id="IPR038461">
    <property type="entry name" value="Schlafen_AlbA_2_dom_sf"/>
</dbReference>
<keyword evidence="2" id="KW-1185">Reference proteome</keyword>
<dbReference type="AlphaFoldDB" id="A0A2N3LCV5"/>
<protein>
    <submittedName>
        <fullName evidence="1">Uncharacterized protein</fullName>
    </submittedName>
</protein>
<accession>A0A2N3LCV5</accession>
<evidence type="ECO:0000313" key="1">
    <source>
        <dbReference type="EMBL" id="PKR82458.1"/>
    </source>
</evidence>
<proteinExistence type="predicted"/>
<evidence type="ECO:0000313" key="2">
    <source>
        <dbReference type="Proteomes" id="UP000233440"/>
    </source>
</evidence>